<feature type="non-terminal residue" evidence="1">
    <location>
        <position position="1"/>
    </location>
</feature>
<dbReference type="GeneID" id="9036817"/>
<evidence type="ECO:0000313" key="1">
    <source>
        <dbReference type="EMBL" id="EEQ97615.1"/>
    </source>
</evidence>
<dbReference type="EMBL" id="GG687015">
    <property type="protein sequence ID" value="EEQ97615.1"/>
    <property type="molecule type" value="Genomic_DNA"/>
</dbReference>
<name>C5M037_PERM5</name>
<accession>C5M037</accession>
<reference evidence="1 2" key="1">
    <citation type="submission" date="2008-07" db="EMBL/GenBank/DDBJ databases">
        <authorList>
            <person name="El-Sayed N."/>
            <person name="Caler E."/>
            <person name="Inman J."/>
            <person name="Amedeo P."/>
            <person name="Hass B."/>
            <person name="Wortman J."/>
        </authorList>
    </citation>
    <scope>NUCLEOTIDE SEQUENCE [LARGE SCALE GENOMIC DNA]</scope>
    <source>
        <strain evidence="2">ATCC 50983 / TXsc</strain>
    </source>
</reference>
<evidence type="ECO:0000313" key="2">
    <source>
        <dbReference type="Proteomes" id="UP000007800"/>
    </source>
</evidence>
<keyword evidence="2" id="KW-1185">Reference proteome</keyword>
<dbReference type="RefSeq" id="XP_002764898.1">
    <property type="nucleotide sequence ID" value="XM_002764852.1"/>
</dbReference>
<dbReference type="AlphaFoldDB" id="C5M037"/>
<gene>
    <name evidence="1" type="ORF">Pmar_PMAR007464</name>
</gene>
<feature type="non-terminal residue" evidence="1">
    <location>
        <position position="56"/>
    </location>
</feature>
<protein>
    <submittedName>
        <fullName evidence="1">Uncharacterized protein</fullName>
    </submittedName>
</protein>
<proteinExistence type="predicted"/>
<dbReference type="Proteomes" id="UP000007800">
    <property type="component" value="Unassembled WGS sequence"/>
</dbReference>
<dbReference type="InParanoid" id="C5M037"/>
<sequence length="56" mass="5887">VDTDSTFPFRIVPEYIDTQSSSDVESARRASRAIATAADNSVFVIGAGGVDVPDGR</sequence>
<organism evidence="2">
    <name type="scientific">Perkinsus marinus (strain ATCC 50983 / TXsc)</name>
    <dbReference type="NCBI Taxonomy" id="423536"/>
    <lineage>
        <taxon>Eukaryota</taxon>
        <taxon>Sar</taxon>
        <taxon>Alveolata</taxon>
        <taxon>Perkinsozoa</taxon>
        <taxon>Perkinsea</taxon>
        <taxon>Perkinsida</taxon>
        <taxon>Perkinsidae</taxon>
        <taxon>Perkinsus</taxon>
    </lineage>
</organism>